<sequence>MNSGVTIATGQSIPGKYVINSTHILNVILKGVVDEVLERWLLGGHGGSTGGHNSKAHVSTGTISREPCLLHQLGQQLLILHPLLRRLYCFDNCDSLGFYYTDAHPCTFSFPLSGLSPLALSVFVSSSKWIIDSGASKRMTGCADLFRTYTPLSGKDKLWVVDGTPSPTSGKGSIACLPQYPYFHVVPSFSANLLFVKRLTESLSCSVPFSLCLSEYGDSADTCSGNDSDDRIVDDTNLPVALSPGAWFDRFYKAMSRFGYRPSREDNTMFIELVNGKITILIVYVDDIVATGNDNDEASILKSLLAREVEIKDVGPLRYFLGTEVASSAGGIFIA</sequence>
<feature type="domain" description="Reverse transcriptase Ty1/copia-type" evidence="1">
    <location>
        <begin position="243"/>
        <end position="334"/>
    </location>
</feature>
<dbReference type="InterPro" id="IPR013103">
    <property type="entry name" value="RVT_2"/>
</dbReference>
<protein>
    <recommendedName>
        <fullName evidence="5">Reverse transcriptase Ty1/copia-type domain-containing protein</fullName>
    </recommendedName>
</protein>
<evidence type="ECO:0000313" key="3">
    <source>
        <dbReference type="EMBL" id="KAK2980119.1"/>
    </source>
</evidence>
<evidence type="ECO:0000313" key="4">
    <source>
        <dbReference type="Proteomes" id="UP001187471"/>
    </source>
</evidence>
<dbReference type="AlphaFoldDB" id="A0AA88QZN3"/>
<feature type="domain" description="Retrovirus-related Pol polyprotein from transposon TNT 1-94-like beta-barrel" evidence="2">
    <location>
        <begin position="129"/>
        <end position="201"/>
    </location>
</feature>
<dbReference type="Proteomes" id="UP001187471">
    <property type="component" value="Unassembled WGS sequence"/>
</dbReference>
<evidence type="ECO:0000259" key="1">
    <source>
        <dbReference type="Pfam" id="PF07727"/>
    </source>
</evidence>
<evidence type="ECO:0008006" key="5">
    <source>
        <dbReference type="Google" id="ProtNLM"/>
    </source>
</evidence>
<gene>
    <name evidence="3" type="ORF">RJ640_019542</name>
</gene>
<dbReference type="Pfam" id="PF22936">
    <property type="entry name" value="Pol_BBD"/>
    <property type="match status" value="1"/>
</dbReference>
<dbReference type="Pfam" id="PF07727">
    <property type="entry name" value="RVT_2"/>
    <property type="match status" value="1"/>
</dbReference>
<proteinExistence type="predicted"/>
<comment type="caution">
    <text evidence="3">The sequence shown here is derived from an EMBL/GenBank/DDBJ whole genome shotgun (WGS) entry which is preliminary data.</text>
</comment>
<accession>A0AA88QZN3</accession>
<name>A0AA88QZN3_9ASTE</name>
<dbReference type="InterPro" id="IPR054722">
    <property type="entry name" value="PolX-like_BBD"/>
</dbReference>
<reference evidence="3" key="1">
    <citation type="submission" date="2022-12" db="EMBL/GenBank/DDBJ databases">
        <title>Draft genome assemblies for two species of Escallonia (Escalloniales).</title>
        <authorList>
            <person name="Chanderbali A."/>
            <person name="Dervinis C."/>
            <person name="Anghel I."/>
            <person name="Soltis D."/>
            <person name="Soltis P."/>
            <person name="Zapata F."/>
        </authorList>
    </citation>
    <scope>NUCLEOTIDE SEQUENCE</scope>
    <source>
        <strain evidence="3">UCBG92.1500</strain>
        <tissue evidence="3">Leaf</tissue>
    </source>
</reference>
<organism evidence="3 4">
    <name type="scientific">Escallonia rubra</name>
    <dbReference type="NCBI Taxonomy" id="112253"/>
    <lineage>
        <taxon>Eukaryota</taxon>
        <taxon>Viridiplantae</taxon>
        <taxon>Streptophyta</taxon>
        <taxon>Embryophyta</taxon>
        <taxon>Tracheophyta</taxon>
        <taxon>Spermatophyta</taxon>
        <taxon>Magnoliopsida</taxon>
        <taxon>eudicotyledons</taxon>
        <taxon>Gunneridae</taxon>
        <taxon>Pentapetalae</taxon>
        <taxon>asterids</taxon>
        <taxon>campanulids</taxon>
        <taxon>Escalloniales</taxon>
        <taxon>Escalloniaceae</taxon>
        <taxon>Escallonia</taxon>
    </lineage>
</organism>
<evidence type="ECO:0000259" key="2">
    <source>
        <dbReference type="Pfam" id="PF22936"/>
    </source>
</evidence>
<keyword evidence="4" id="KW-1185">Reference proteome</keyword>
<dbReference type="EMBL" id="JAVXUO010001677">
    <property type="protein sequence ID" value="KAK2980119.1"/>
    <property type="molecule type" value="Genomic_DNA"/>
</dbReference>